<evidence type="ECO:0000313" key="2">
    <source>
        <dbReference type="Proteomes" id="UP000672009"/>
    </source>
</evidence>
<keyword evidence="2" id="KW-1185">Reference proteome</keyword>
<accession>A0A975F7N0</accession>
<dbReference type="RefSeq" id="WP_210218222.1">
    <property type="nucleotide sequence ID" value="NZ_CP072793.1"/>
</dbReference>
<sequence length="84" mass="9040">MKHQPIPVFRADVPPLGETYSGATVQAVQTGEIITLDIEFYRATKTRVVMTWGQAKALTEQLKDATAAAAACRVARESVGVNHG</sequence>
<proteinExistence type="predicted"/>
<protein>
    <submittedName>
        <fullName evidence="1">Uncharacterized protein</fullName>
    </submittedName>
</protein>
<dbReference type="AlphaFoldDB" id="A0A975F7N0"/>
<name>A0A975F7N0_9GAMM</name>
<reference evidence="1" key="1">
    <citation type="submission" date="2021-04" db="EMBL/GenBank/DDBJ databases">
        <title>Genomics, taxonomy and metabolism of representatives of sulfur bacteria of the genus Thiothrix: Thiothrix fructosivorans QT, Thiothrix unzii A1T and three new species, Thiothrix subterranea sp. nov., Thiothrix litoralis sp. nov. and 'Candidatus Thiothrix anitrata' sp. nov.</title>
        <authorList>
            <person name="Ravin N.V."/>
            <person name="Smolyakov D."/>
            <person name="Rudenko T.S."/>
            <person name="Mardanov A.V."/>
            <person name="Beletsky A.V."/>
            <person name="Markov N.D."/>
            <person name="Fomenkov A.I."/>
            <person name="Roberts R.J."/>
            <person name="Karnachuk O.V."/>
            <person name="Novikov A."/>
            <person name="Grabovich M.Y."/>
        </authorList>
    </citation>
    <scope>NUCLEOTIDE SEQUENCE</scope>
    <source>
        <strain evidence="1">A1</strain>
    </source>
</reference>
<dbReference type="Proteomes" id="UP000672009">
    <property type="component" value="Chromosome"/>
</dbReference>
<gene>
    <name evidence="1" type="ORF">J9260_13345</name>
</gene>
<dbReference type="KEGG" id="tun:J9260_13345"/>
<dbReference type="EMBL" id="CP072793">
    <property type="protein sequence ID" value="QTR52682.1"/>
    <property type="molecule type" value="Genomic_DNA"/>
</dbReference>
<evidence type="ECO:0000313" key="1">
    <source>
        <dbReference type="EMBL" id="QTR52682.1"/>
    </source>
</evidence>
<organism evidence="1 2">
    <name type="scientific">Thiothrix unzii</name>
    <dbReference type="NCBI Taxonomy" id="111769"/>
    <lineage>
        <taxon>Bacteria</taxon>
        <taxon>Pseudomonadati</taxon>
        <taxon>Pseudomonadota</taxon>
        <taxon>Gammaproteobacteria</taxon>
        <taxon>Thiotrichales</taxon>
        <taxon>Thiotrichaceae</taxon>
        <taxon>Thiothrix</taxon>
    </lineage>
</organism>